<dbReference type="AlphaFoldDB" id="A0A7C9PEH0"/>
<sequence>MPARAWTTLVLVAAAALSGCTGLQLQVRSPEAEALDGQPPEISTTWRYGQFCGKDHPALDPAQGPLGQIRFLLGLSPVDDVDRACQFHDICYVANGSPSRLCDKALSWNLKLIATRLPKVEHELFGVVRDRGALMTDPCARLVTEIEHYAEVAAGLNADDLRDRVVGGLSGVALAVASAPTHLLGSALSTVSGVGQQPSLCLATEPLPLLFPSSPQELNALRGCYREPQGFGACPLAPRRSRHDGHPALPDADPLTVPAASAAPG</sequence>
<dbReference type="GO" id="GO:0050482">
    <property type="term" value="P:arachidonate secretion"/>
    <property type="evidence" value="ECO:0007669"/>
    <property type="project" value="InterPro"/>
</dbReference>
<evidence type="ECO:0008006" key="4">
    <source>
        <dbReference type="Google" id="ProtNLM"/>
    </source>
</evidence>
<dbReference type="GO" id="GO:0006644">
    <property type="term" value="P:phospholipid metabolic process"/>
    <property type="evidence" value="ECO:0007669"/>
    <property type="project" value="InterPro"/>
</dbReference>
<dbReference type="RefSeq" id="WP_163455684.1">
    <property type="nucleotide sequence ID" value="NZ_JAAGOH010000001.1"/>
</dbReference>
<dbReference type="PROSITE" id="PS51257">
    <property type="entry name" value="PROKAR_LIPOPROTEIN"/>
    <property type="match status" value="1"/>
</dbReference>
<dbReference type="InterPro" id="IPR036444">
    <property type="entry name" value="PLipase_A2_dom_sf"/>
</dbReference>
<keyword evidence="3" id="KW-1185">Reference proteome</keyword>
<protein>
    <recommendedName>
        <fullName evidence="4">Phospholipase A2</fullName>
    </recommendedName>
</protein>
<organism evidence="2 3">
    <name type="scientific">Ideonella livida</name>
    <dbReference type="NCBI Taxonomy" id="2707176"/>
    <lineage>
        <taxon>Bacteria</taxon>
        <taxon>Pseudomonadati</taxon>
        <taxon>Pseudomonadota</taxon>
        <taxon>Betaproteobacteria</taxon>
        <taxon>Burkholderiales</taxon>
        <taxon>Sphaerotilaceae</taxon>
        <taxon>Ideonella</taxon>
    </lineage>
</organism>
<proteinExistence type="predicted"/>
<evidence type="ECO:0000313" key="3">
    <source>
        <dbReference type="Proteomes" id="UP000484255"/>
    </source>
</evidence>
<gene>
    <name evidence="2" type="ORF">G3A44_01360</name>
</gene>
<dbReference type="SUPFAM" id="SSF48619">
    <property type="entry name" value="Phospholipase A2, PLA2"/>
    <property type="match status" value="1"/>
</dbReference>
<evidence type="ECO:0000313" key="2">
    <source>
        <dbReference type="EMBL" id="NDY89836.1"/>
    </source>
</evidence>
<reference evidence="2 3" key="1">
    <citation type="submission" date="2020-02" db="EMBL/GenBank/DDBJ databases">
        <title>Ideonella bacterium strain TBM-1.</title>
        <authorList>
            <person name="Chen W.-M."/>
        </authorList>
    </citation>
    <scope>NUCLEOTIDE SEQUENCE [LARGE SCALE GENOMIC DNA]</scope>
    <source>
        <strain evidence="2 3">TBM-1</strain>
    </source>
</reference>
<dbReference type="Gene3D" id="1.20.90.10">
    <property type="entry name" value="Phospholipase A2 domain"/>
    <property type="match status" value="1"/>
</dbReference>
<dbReference type="GO" id="GO:0004623">
    <property type="term" value="F:phospholipase A2 activity"/>
    <property type="evidence" value="ECO:0007669"/>
    <property type="project" value="InterPro"/>
</dbReference>
<comment type="caution">
    <text evidence="2">The sequence shown here is derived from an EMBL/GenBank/DDBJ whole genome shotgun (WGS) entry which is preliminary data.</text>
</comment>
<dbReference type="Proteomes" id="UP000484255">
    <property type="component" value="Unassembled WGS sequence"/>
</dbReference>
<accession>A0A7C9PEH0</accession>
<dbReference type="EMBL" id="JAAGOH010000001">
    <property type="protein sequence ID" value="NDY89836.1"/>
    <property type="molecule type" value="Genomic_DNA"/>
</dbReference>
<name>A0A7C9PEH0_9BURK</name>
<feature type="region of interest" description="Disordered" evidence="1">
    <location>
        <begin position="235"/>
        <end position="265"/>
    </location>
</feature>
<evidence type="ECO:0000256" key="1">
    <source>
        <dbReference type="SAM" id="MobiDB-lite"/>
    </source>
</evidence>